<dbReference type="InterPro" id="IPR020084">
    <property type="entry name" value="NUDIX_hydrolase_CS"/>
</dbReference>
<dbReference type="PROSITE" id="PS51462">
    <property type="entry name" value="NUDIX"/>
    <property type="match status" value="1"/>
</dbReference>
<organism evidence="4 5">
    <name type="scientific">Candidatus Sungbacteria bacterium RIFCSPHIGHO2_02_FULL_49_20</name>
    <dbReference type="NCBI Taxonomy" id="1802272"/>
    <lineage>
        <taxon>Bacteria</taxon>
        <taxon>Candidatus Sungiibacteriota</taxon>
    </lineage>
</organism>
<dbReference type="Proteomes" id="UP000178710">
    <property type="component" value="Unassembled WGS sequence"/>
</dbReference>
<dbReference type="PANTHER" id="PTHR43046:SF14">
    <property type="entry name" value="MUTT_NUDIX FAMILY PROTEIN"/>
    <property type="match status" value="1"/>
</dbReference>
<name>A0A1G2KR56_9BACT</name>
<dbReference type="PROSITE" id="PS00893">
    <property type="entry name" value="NUDIX_BOX"/>
    <property type="match status" value="1"/>
</dbReference>
<evidence type="ECO:0000313" key="4">
    <source>
        <dbReference type="EMBL" id="OHA00961.1"/>
    </source>
</evidence>
<accession>A0A1G2KR56</accession>
<protein>
    <recommendedName>
        <fullName evidence="3">Nudix hydrolase domain-containing protein</fullName>
    </recommendedName>
</protein>
<reference evidence="4 5" key="1">
    <citation type="journal article" date="2016" name="Nat. Commun.">
        <title>Thousands of microbial genomes shed light on interconnected biogeochemical processes in an aquifer system.</title>
        <authorList>
            <person name="Anantharaman K."/>
            <person name="Brown C.T."/>
            <person name="Hug L.A."/>
            <person name="Sharon I."/>
            <person name="Castelle C.J."/>
            <person name="Probst A.J."/>
            <person name="Thomas B.C."/>
            <person name="Singh A."/>
            <person name="Wilkins M.J."/>
            <person name="Karaoz U."/>
            <person name="Brodie E.L."/>
            <person name="Williams K.H."/>
            <person name="Hubbard S.S."/>
            <person name="Banfield J.F."/>
        </authorList>
    </citation>
    <scope>NUCLEOTIDE SEQUENCE [LARGE SCALE GENOMIC DNA]</scope>
</reference>
<evidence type="ECO:0000313" key="5">
    <source>
        <dbReference type="Proteomes" id="UP000178710"/>
    </source>
</evidence>
<dbReference type="InterPro" id="IPR015797">
    <property type="entry name" value="NUDIX_hydrolase-like_dom_sf"/>
</dbReference>
<evidence type="ECO:0000256" key="1">
    <source>
        <dbReference type="ARBA" id="ARBA00001946"/>
    </source>
</evidence>
<comment type="cofactor">
    <cofactor evidence="1">
        <name>Mg(2+)</name>
        <dbReference type="ChEBI" id="CHEBI:18420"/>
    </cofactor>
</comment>
<dbReference type="AlphaFoldDB" id="A0A1G2KR56"/>
<proteinExistence type="predicted"/>
<sequence length="150" mass="17428">MENKTNNRIRIKVMCFVTDGDRVLAGHGRDNVKGEDFYRVLGGSMQFGETSEEGVRREIREELNSEIEDLKFLDIVENTFVYKGKPGHEIIFLFQGTLADKEIYKKAKIHIAEEGYEFDAEWVSLKDVSEGTARLYPEYDYSKFVKRTNK</sequence>
<dbReference type="InterPro" id="IPR000086">
    <property type="entry name" value="NUDIX_hydrolase_dom"/>
</dbReference>
<feature type="domain" description="Nudix hydrolase" evidence="3">
    <location>
        <begin position="8"/>
        <end position="146"/>
    </location>
</feature>
<dbReference type="PANTHER" id="PTHR43046">
    <property type="entry name" value="GDP-MANNOSE MANNOSYL HYDROLASE"/>
    <property type="match status" value="1"/>
</dbReference>
<dbReference type="SUPFAM" id="SSF55811">
    <property type="entry name" value="Nudix"/>
    <property type="match status" value="1"/>
</dbReference>
<gene>
    <name evidence="4" type="ORF">A3C12_02675</name>
</gene>
<dbReference type="EMBL" id="MHQK01000043">
    <property type="protein sequence ID" value="OHA00961.1"/>
    <property type="molecule type" value="Genomic_DNA"/>
</dbReference>
<comment type="caution">
    <text evidence="4">The sequence shown here is derived from an EMBL/GenBank/DDBJ whole genome shotgun (WGS) entry which is preliminary data.</text>
</comment>
<dbReference type="CDD" id="cd04688">
    <property type="entry name" value="NUDIX_Hydrolase"/>
    <property type="match status" value="1"/>
</dbReference>
<dbReference type="Pfam" id="PF00293">
    <property type="entry name" value="NUDIX"/>
    <property type="match status" value="1"/>
</dbReference>
<evidence type="ECO:0000256" key="2">
    <source>
        <dbReference type="ARBA" id="ARBA00022801"/>
    </source>
</evidence>
<keyword evidence="2" id="KW-0378">Hydrolase</keyword>
<evidence type="ECO:0000259" key="3">
    <source>
        <dbReference type="PROSITE" id="PS51462"/>
    </source>
</evidence>
<dbReference type="Gene3D" id="3.90.79.10">
    <property type="entry name" value="Nucleoside Triphosphate Pyrophosphohydrolase"/>
    <property type="match status" value="1"/>
</dbReference>
<dbReference type="GO" id="GO:0016787">
    <property type="term" value="F:hydrolase activity"/>
    <property type="evidence" value="ECO:0007669"/>
    <property type="project" value="UniProtKB-KW"/>
</dbReference>